<dbReference type="Proteomes" id="UP000235584">
    <property type="component" value="Chromosome"/>
</dbReference>
<dbReference type="AlphaFoldDB" id="A0A2K9NUN6"/>
<dbReference type="GO" id="GO:0005886">
    <property type="term" value="C:plasma membrane"/>
    <property type="evidence" value="ECO:0007669"/>
    <property type="project" value="UniProtKB-SubCell"/>
</dbReference>
<dbReference type="PANTHER" id="PTHR11795:SF445">
    <property type="entry name" value="AMINO ACID ABC TRANSPORTER PERMEASE PROTEIN"/>
    <property type="match status" value="1"/>
</dbReference>
<dbReference type="KEGG" id="bsto:C0V70_14260"/>
<evidence type="ECO:0000256" key="2">
    <source>
        <dbReference type="ARBA" id="ARBA00022448"/>
    </source>
</evidence>
<evidence type="ECO:0000256" key="5">
    <source>
        <dbReference type="ARBA" id="ARBA00022970"/>
    </source>
</evidence>
<dbReference type="EMBL" id="CP025704">
    <property type="protein sequence ID" value="AUN99246.1"/>
    <property type="molecule type" value="Genomic_DNA"/>
</dbReference>
<keyword evidence="2" id="KW-0813">Transport</keyword>
<evidence type="ECO:0000256" key="4">
    <source>
        <dbReference type="ARBA" id="ARBA00022692"/>
    </source>
</evidence>
<evidence type="ECO:0000256" key="6">
    <source>
        <dbReference type="ARBA" id="ARBA00022989"/>
    </source>
</evidence>
<dbReference type="OrthoDB" id="9807115at2"/>
<keyword evidence="5" id="KW-0029">Amino-acid transport</keyword>
<dbReference type="InterPro" id="IPR052157">
    <property type="entry name" value="BCAA_transport_permease"/>
</dbReference>
<keyword evidence="3" id="KW-1003">Cell membrane</keyword>
<dbReference type="InterPro" id="IPR001851">
    <property type="entry name" value="ABC_transp_permease"/>
</dbReference>
<comment type="similarity">
    <text evidence="8">Belongs to the binding-protein-dependent transport system permease family. LivHM subfamily.</text>
</comment>
<organism evidence="9 10">
    <name type="scientific">Bacteriovorax stolpii</name>
    <name type="common">Bdellovibrio stolpii</name>
    <dbReference type="NCBI Taxonomy" id="960"/>
    <lineage>
        <taxon>Bacteria</taxon>
        <taxon>Pseudomonadati</taxon>
        <taxon>Bdellovibrionota</taxon>
        <taxon>Bacteriovoracia</taxon>
        <taxon>Bacteriovoracales</taxon>
        <taxon>Bacteriovoracaceae</taxon>
        <taxon>Bacteriovorax</taxon>
    </lineage>
</organism>
<sequence>MTEVLQLLISGSIQGMIYALIAFGYNLTFSTSKTINFSLGQIVMLGGVVGYILYVNMQSGQHSGIPFIVPLIAVLLMGMLSGALVHKSAVEPSLKFKSEYTWILATLAMGIIMKNGVEQLWSTGDYKMLSPLGDDILRFGGIGVYAQEILIVIVSLGIVCGVEIFKRRTIYGKAIQAVSEDKATASLMGIPEKFVITVSFMMSACIAAIAGLLVAPLTFVSASMGTVLGIKAYSVSIIGGLESGFGPLVGGLILGISEAFTARYISTGYKEMPGFIFLIIVILFKPNGLFGKKIIKKV</sequence>
<dbReference type="GO" id="GO:0022857">
    <property type="term" value="F:transmembrane transporter activity"/>
    <property type="evidence" value="ECO:0007669"/>
    <property type="project" value="InterPro"/>
</dbReference>
<keyword evidence="4" id="KW-0812">Transmembrane</keyword>
<evidence type="ECO:0000256" key="3">
    <source>
        <dbReference type="ARBA" id="ARBA00022475"/>
    </source>
</evidence>
<evidence type="ECO:0000313" key="10">
    <source>
        <dbReference type="Proteomes" id="UP000235584"/>
    </source>
</evidence>
<name>A0A2K9NUN6_BACTC</name>
<dbReference type="CDD" id="cd06582">
    <property type="entry name" value="TM_PBP1_LivH_like"/>
    <property type="match status" value="1"/>
</dbReference>
<evidence type="ECO:0000256" key="7">
    <source>
        <dbReference type="ARBA" id="ARBA00023136"/>
    </source>
</evidence>
<protein>
    <submittedName>
        <fullName evidence="9">Branched-chain amino acid ABC transporter permease</fullName>
    </submittedName>
</protein>
<dbReference type="PANTHER" id="PTHR11795">
    <property type="entry name" value="BRANCHED-CHAIN AMINO ACID TRANSPORT SYSTEM PERMEASE PROTEIN LIVH"/>
    <property type="match status" value="1"/>
</dbReference>
<dbReference type="GO" id="GO:0006865">
    <property type="term" value="P:amino acid transport"/>
    <property type="evidence" value="ECO:0007669"/>
    <property type="project" value="UniProtKB-KW"/>
</dbReference>
<comment type="subcellular location">
    <subcellularLocation>
        <location evidence="1">Cell membrane</location>
        <topology evidence="1">Multi-pass membrane protein</topology>
    </subcellularLocation>
</comment>
<keyword evidence="6" id="KW-1133">Transmembrane helix</keyword>
<dbReference type="Pfam" id="PF02653">
    <property type="entry name" value="BPD_transp_2"/>
    <property type="match status" value="1"/>
</dbReference>
<accession>A0A2K9NUN6</accession>
<evidence type="ECO:0000256" key="8">
    <source>
        <dbReference type="ARBA" id="ARBA00037998"/>
    </source>
</evidence>
<evidence type="ECO:0000256" key="1">
    <source>
        <dbReference type="ARBA" id="ARBA00004651"/>
    </source>
</evidence>
<evidence type="ECO:0000313" key="9">
    <source>
        <dbReference type="EMBL" id="AUN99246.1"/>
    </source>
</evidence>
<keyword evidence="10" id="KW-1185">Reference proteome</keyword>
<gene>
    <name evidence="9" type="ORF">C0V70_14260</name>
</gene>
<reference evidence="9 10" key="1">
    <citation type="submission" date="2018-01" db="EMBL/GenBank/DDBJ databases">
        <title>Complete genome sequence of Bacteriovorax stolpii DSM12778.</title>
        <authorList>
            <person name="Tang B."/>
            <person name="Chang J."/>
        </authorList>
    </citation>
    <scope>NUCLEOTIDE SEQUENCE [LARGE SCALE GENOMIC DNA]</scope>
    <source>
        <strain evidence="9 10">DSM 12778</strain>
    </source>
</reference>
<proteinExistence type="inferred from homology"/>
<keyword evidence="7" id="KW-0472">Membrane</keyword>
<dbReference type="RefSeq" id="WP_102244537.1">
    <property type="nucleotide sequence ID" value="NZ_CP025704.1"/>
</dbReference>